<name>A0A4S8KIT9_DENBC</name>
<dbReference type="AlphaFoldDB" id="A0A4S8KIT9"/>
<keyword evidence="2" id="KW-0472">Membrane</keyword>
<keyword evidence="2" id="KW-0812">Transmembrane</keyword>
<evidence type="ECO:0000256" key="2">
    <source>
        <dbReference type="SAM" id="Phobius"/>
    </source>
</evidence>
<keyword evidence="2" id="KW-1133">Transmembrane helix</keyword>
<accession>A0A4S8KIT9</accession>
<protein>
    <submittedName>
        <fullName evidence="3">Uncharacterized protein</fullName>
    </submittedName>
</protein>
<evidence type="ECO:0000256" key="1">
    <source>
        <dbReference type="SAM" id="MobiDB-lite"/>
    </source>
</evidence>
<evidence type="ECO:0000313" key="4">
    <source>
        <dbReference type="Proteomes" id="UP000297245"/>
    </source>
</evidence>
<sequence length="243" mass="26759">MSSETSASSTPPADDSAGENETLIPVGEIHDLLRSFNEVQMEKLADTLNYVGTSSGPIDDLSARVIRNANIKTSGDQGLYLYSVNGDKQLEFSLLVSPRAYGAFVNGPDGNVVLPAYLNPLECPPGISIQTRGSDKFKVAAFGDMEWECMVFQNQFGPKKERTFEYRVSGPPINQKSRDFATKAFQAVEERFQKYATDMACSSTEILTVPMTRCLPLQTVQFLFQALPLPMYVLYISSLLLVG</sequence>
<dbReference type="Proteomes" id="UP000297245">
    <property type="component" value="Unassembled WGS sequence"/>
</dbReference>
<feature type="region of interest" description="Disordered" evidence="1">
    <location>
        <begin position="1"/>
        <end position="20"/>
    </location>
</feature>
<feature type="compositionally biased region" description="Low complexity" evidence="1">
    <location>
        <begin position="1"/>
        <end position="15"/>
    </location>
</feature>
<dbReference type="EMBL" id="ML182576">
    <property type="protein sequence ID" value="THU75241.1"/>
    <property type="molecule type" value="Genomic_DNA"/>
</dbReference>
<gene>
    <name evidence="3" type="ORF">K435DRAFT_881277</name>
</gene>
<keyword evidence="4" id="KW-1185">Reference proteome</keyword>
<evidence type="ECO:0000313" key="3">
    <source>
        <dbReference type="EMBL" id="THU75241.1"/>
    </source>
</evidence>
<proteinExistence type="predicted"/>
<organism evidence="3 4">
    <name type="scientific">Dendrothele bispora (strain CBS 962.96)</name>
    <dbReference type="NCBI Taxonomy" id="1314807"/>
    <lineage>
        <taxon>Eukaryota</taxon>
        <taxon>Fungi</taxon>
        <taxon>Dikarya</taxon>
        <taxon>Basidiomycota</taxon>
        <taxon>Agaricomycotina</taxon>
        <taxon>Agaricomycetes</taxon>
        <taxon>Agaricomycetidae</taxon>
        <taxon>Agaricales</taxon>
        <taxon>Agaricales incertae sedis</taxon>
        <taxon>Dendrothele</taxon>
    </lineage>
</organism>
<reference evidence="3 4" key="1">
    <citation type="journal article" date="2019" name="Nat. Ecol. Evol.">
        <title>Megaphylogeny resolves global patterns of mushroom evolution.</title>
        <authorList>
            <person name="Varga T."/>
            <person name="Krizsan K."/>
            <person name="Foldi C."/>
            <person name="Dima B."/>
            <person name="Sanchez-Garcia M."/>
            <person name="Sanchez-Ramirez S."/>
            <person name="Szollosi G.J."/>
            <person name="Szarkandi J.G."/>
            <person name="Papp V."/>
            <person name="Albert L."/>
            <person name="Andreopoulos W."/>
            <person name="Angelini C."/>
            <person name="Antonin V."/>
            <person name="Barry K.W."/>
            <person name="Bougher N.L."/>
            <person name="Buchanan P."/>
            <person name="Buyck B."/>
            <person name="Bense V."/>
            <person name="Catcheside P."/>
            <person name="Chovatia M."/>
            <person name="Cooper J."/>
            <person name="Damon W."/>
            <person name="Desjardin D."/>
            <person name="Finy P."/>
            <person name="Geml J."/>
            <person name="Haridas S."/>
            <person name="Hughes K."/>
            <person name="Justo A."/>
            <person name="Karasinski D."/>
            <person name="Kautmanova I."/>
            <person name="Kiss B."/>
            <person name="Kocsube S."/>
            <person name="Kotiranta H."/>
            <person name="LaButti K.M."/>
            <person name="Lechner B.E."/>
            <person name="Liimatainen K."/>
            <person name="Lipzen A."/>
            <person name="Lukacs Z."/>
            <person name="Mihaltcheva S."/>
            <person name="Morgado L.N."/>
            <person name="Niskanen T."/>
            <person name="Noordeloos M.E."/>
            <person name="Ohm R.A."/>
            <person name="Ortiz-Santana B."/>
            <person name="Ovrebo C."/>
            <person name="Racz N."/>
            <person name="Riley R."/>
            <person name="Savchenko A."/>
            <person name="Shiryaev A."/>
            <person name="Soop K."/>
            <person name="Spirin V."/>
            <person name="Szebenyi C."/>
            <person name="Tomsovsky M."/>
            <person name="Tulloss R.E."/>
            <person name="Uehling J."/>
            <person name="Grigoriev I.V."/>
            <person name="Vagvolgyi C."/>
            <person name="Papp T."/>
            <person name="Martin F.M."/>
            <person name="Miettinen O."/>
            <person name="Hibbett D.S."/>
            <person name="Nagy L.G."/>
        </authorList>
    </citation>
    <scope>NUCLEOTIDE SEQUENCE [LARGE SCALE GENOMIC DNA]</scope>
    <source>
        <strain evidence="3 4">CBS 962.96</strain>
    </source>
</reference>
<feature type="transmembrane region" description="Helical" evidence="2">
    <location>
        <begin position="222"/>
        <end position="242"/>
    </location>
</feature>